<evidence type="ECO:0008006" key="4">
    <source>
        <dbReference type="Google" id="ProtNLM"/>
    </source>
</evidence>
<dbReference type="EMBL" id="WTYV01000004">
    <property type="protein sequence ID" value="MXO72246.1"/>
    <property type="molecule type" value="Genomic_DNA"/>
</dbReference>
<dbReference type="RefSeq" id="WP_160772167.1">
    <property type="nucleotide sequence ID" value="NZ_WTYV01000004.1"/>
</dbReference>
<accession>A0A844YYY5</accession>
<gene>
    <name evidence="2" type="ORF">GRI99_11475</name>
</gene>
<protein>
    <recommendedName>
        <fullName evidence="4">DUF3291 domain-containing protein</fullName>
    </recommendedName>
</protein>
<sequence>MYVSITGLKVRSLLLLPLFFRHAVPSLTQARKAPGNLFADVRRVAGVQHTLSVWQDRAAMRAYLTSGAHLQAIGAFRQIGSGRICGYEADRQPTWEEALDYWHQYGREY</sequence>
<evidence type="ECO:0000313" key="2">
    <source>
        <dbReference type="EMBL" id="MXO72246.1"/>
    </source>
</evidence>
<dbReference type="Proteomes" id="UP000466966">
    <property type="component" value="Unassembled WGS sequence"/>
</dbReference>
<dbReference type="AlphaFoldDB" id="A0A844YYY5"/>
<keyword evidence="3" id="KW-1185">Reference proteome</keyword>
<keyword evidence="1" id="KW-0732">Signal</keyword>
<proteinExistence type="predicted"/>
<evidence type="ECO:0000256" key="1">
    <source>
        <dbReference type="SAM" id="SignalP"/>
    </source>
</evidence>
<reference evidence="2 3" key="1">
    <citation type="submission" date="2019-12" db="EMBL/GenBank/DDBJ databases">
        <title>Genomic-based taxomic classification of the family Erythrobacteraceae.</title>
        <authorList>
            <person name="Xu L."/>
        </authorList>
    </citation>
    <scope>NUCLEOTIDE SEQUENCE [LARGE SCALE GENOMIC DNA]</scope>
    <source>
        <strain evidence="2 3">M0322</strain>
    </source>
</reference>
<organism evidence="2 3">
    <name type="scientific">Alteraurantiacibacter buctensis</name>
    <dbReference type="NCBI Taxonomy" id="1503981"/>
    <lineage>
        <taxon>Bacteria</taxon>
        <taxon>Pseudomonadati</taxon>
        <taxon>Pseudomonadota</taxon>
        <taxon>Alphaproteobacteria</taxon>
        <taxon>Sphingomonadales</taxon>
        <taxon>Erythrobacteraceae</taxon>
        <taxon>Alteraurantiacibacter</taxon>
    </lineage>
</organism>
<dbReference type="InterPro" id="IPR011008">
    <property type="entry name" value="Dimeric_a/b-barrel"/>
</dbReference>
<feature type="signal peptide" evidence="1">
    <location>
        <begin position="1"/>
        <end position="23"/>
    </location>
</feature>
<dbReference type="SUPFAM" id="SSF54909">
    <property type="entry name" value="Dimeric alpha+beta barrel"/>
    <property type="match status" value="1"/>
</dbReference>
<evidence type="ECO:0000313" key="3">
    <source>
        <dbReference type="Proteomes" id="UP000466966"/>
    </source>
</evidence>
<feature type="chain" id="PRO_5032954285" description="DUF3291 domain-containing protein" evidence="1">
    <location>
        <begin position="24"/>
        <end position="109"/>
    </location>
</feature>
<name>A0A844YYY5_9SPHN</name>
<comment type="caution">
    <text evidence="2">The sequence shown here is derived from an EMBL/GenBank/DDBJ whole genome shotgun (WGS) entry which is preliminary data.</text>
</comment>
<dbReference type="OrthoDB" id="1550774at2"/>